<accession>A0A171KSG0</accession>
<name>A0A171KSG0_9BURK</name>
<dbReference type="STRING" id="206506.AAV32_09645"/>
<organism evidence="1 2">
    <name type="scientific">Kerstersia gyiorum</name>
    <dbReference type="NCBI Taxonomy" id="206506"/>
    <lineage>
        <taxon>Bacteria</taxon>
        <taxon>Pseudomonadati</taxon>
        <taxon>Pseudomonadota</taxon>
        <taxon>Betaproteobacteria</taxon>
        <taxon>Burkholderiales</taxon>
        <taxon>Alcaligenaceae</taxon>
        <taxon>Kerstersia</taxon>
    </lineage>
</organism>
<proteinExistence type="predicted"/>
<protein>
    <submittedName>
        <fullName evidence="1">Uncharacterized protein</fullName>
    </submittedName>
</protein>
<reference evidence="1 2" key="1">
    <citation type="submission" date="2015-04" db="EMBL/GenBank/DDBJ databases">
        <title>Genome sequence of Kerstersia gyiorum CG1.</title>
        <authorList>
            <person name="Greninger A.L."/>
            <person name="Kozyreva V."/>
            <person name="Chaturvedi V."/>
        </authorList>
    </citation>
    <scope>NUCLEOTIDE SEQUENCE [LARGE SCALE GENOMIC DNA]</scope>
    <source>
        <strain evidence="1 2">CG1</strain>
    </source>
</reference>
<sequence>MGASEPRWPAYVREEIENWIVACWDGQEPGPTEPSQCGSLEGRFSALDWYANESPPKRYINHEAARKVQAVFERMSQLTRQVIRYEYTCRSQYDVWDSGLEIGPDGQERRVWHRTANIKRDVARRTLGISRVEYDRHVQVFRDAVGRAFA</sequence>
<dbReference type="AlphaFoldDB" id="A0A171KSG0"/>
<comment type="caution">
    <text evidence="1">The sequence shown here is derived from an EMBL/GenBank/DDBJ whole genome shotgun (WGS) entry which is preliminary data.</text>
</comment>
<gene>
    <name evidence="1" type="ORF">AAV32_09645</name>
</gene>
<evidence type="ECO:0000313" key="2">
    <source>
        <dbReference type="Proteomes" id="UP000078084"/>
    </source>
</evidence>
<dbReference type="EMBL" id="LBNE01000005">
    <property type="protein sequence ID" value="KKO71827.1"/>
    <property type="molecule type" value="Genomic_DNA"/>
</dbReference>
<evidence type="ECO:0000313" key="1">
    <source>
        <dbReference type="EMBL" id="KKO71827.1"/>
    </source>
</evidence>
<keyword evidence="2" id="KW-1185">Reference proteome</keyword>
<dbReference type="Proteomes" id="UP000078084">
    <property type="component" value="Unassembled WGS sequence"/>
</dbReference>